<dbReference type="PANTHER" id="PTHR21621:SF0">
    <property type="entry name" value="BETA-CITRYLGLUTAMATE SYNTHASE B-RELATED"/>
    <property type="match status" value="1"/>
</dbReference>
<keyword evidence="2" id="KW-1185">Reference proteome</keyword>
<evidence type="ECO:0000313" key="2">
    <source>
        <dbReference type="Proteomes" id="UP000314982"/>
    </source>
</evidence>
<reference evidence="1" key="3">
    <citation type="submission" date="2025-09" db="UniProtKB">
        <authorList>
            <consortium name="Ensembl"/>
        </authorList>
    </citation>
    <scope>IDENTIFICATION</scope>
</reference>
<reference evidence="1" key="2">
    <citation type="submission" date="2025-08" db="UniProtKB">
        <authorList>
            <consortium name="Ensembl"/>
        </authorList>
    </citation>
    <scope>IDENTIFICATION</scope>
</reference>
<accession>A0A4W5JTW8</accession>
<dbReference type="Proteomes" id="UP000314982">
    <property type="component" value="Unassembled WGS sequence"/>
</dbReference>
<sequence length="161" mass="17837">IQCPERAKTNAPINAAVGLQAAIGRYDDINSIIIPHLFSGNAEKKIVVKRGACLKKNAELETNVHLFSTRSSWIAVTGLRVEQEVVTSYPQVAVVRVPTPWVQSDSDITVLRHLEKMGCRLVNRPQAILNCVNKFWTFQELAGHGVPLPDTFSYEDGTDEP</sequence>
<evidence type="ECO:0000313" key="1">
    <source>
        <dbReference type="Ensembl" id="ENSHHUP00000008403.1"/>
    </source>
</evidence>
<reference evidence="2" key="1">
    <citation type="submission" date="2018-06" db="EMBL/GenBank/DDBJ databases">
        <title>Genome assembly of Danube salmon.</title>
        <authorList>
            <person name="Macqueen D.J."/>
            <person name="Gundappa M.K."/>
        </authorList>
    </citation>
    <scope>NUCLEOTIDE SEQUENCE [LARGE SCALE GENOMIC DNA]</scope>
</reference>
<dbReference type="Ensembl" id="ENSHHUT00000008655.1">
    <property type="protein sequence ID" value="ENSHHUP00000008403.1"/>
    <property type="gene ID" value="ENSHHUG00000005151.1"/>
</dbReference>
<dbReference type="PANTHER" id="PTHR21621">
    <property type="entry name" value="RIBOSOMAL PROTEIN S6 MODIFICATION PROTEIN"/>
    <property type="match status" value="1"/>
</dbReference>
<protein>
    <submittedName>
        <fullName evidence="1">Ribosomal modification protein rimK-like family member A</fullName>
    </submittedName>
</protein>
<dbReference type="GO" id="GO:0072590">
    <property type="term" value="F:N-acetyl-L-aspartate-L-glutamate ligase activity"/>
    <property type="evidence" value="ECO:0007669"/>
    <property type="project" value="TreeGrafter"/>
</dbReference>
<dbReference type="AlphaFoldDB" id="A0A4W5JTW8"/>
<organism evidence="1 2">
    <name type="scientific">Hucho hucho</name>
    <name type="common">huchen</name>
    <dbReference type="NCBI Taxonomy" id="62062"/>
    <lineage>
        <taxon>Eukaryota</taxon>
        <taxon>Metazoa</taxon>
        <taxon>Chordata</taxon>
        <taxon>Craniata</taxon>
        <taxon>Vertebrata</taxon>
        <taxon>Euteleostomi</taxon>
        <taxon>Actinopterygii</taxon>
        <taxon>Neopterygii</taxon>
        <taxon>Teleostei</taxon>
        <taxon>Protacanthopterygii</taxon>
        <taxon>Salmoniformes</taxon>
        <taxon>Salmonidae</taxon>
        <taxon>Salmoninae</taxon>
        <taxon>Hucho</taxon>
    </lineage>
</organism>
<proteinExistence type="predicted"/>
<dbReference type="Gene3D" id="3.40.50.20">
    <property type="match status" value="1"/>
</dbReference>
<dbReference type="GeneTree" id="ENSGT00390000014577"/>
<name>A0A4W5JTW8_9TELE</name>
<dbReference type="GO" id="GO:0005737">
    <property type="term" value="C:cytoplasm"/>
    <property type="evidence" value="ECO:0007669"/>
    <property type="project" value="TreeGrafter"/>
</dbReference>